<dbReference type="PROSITE" id="PS51257">
    <property type="entry name" value="PROKAR_LIPOPROTEIN"/>
    <property type="match status" value="1"/>
</dbReference>
<evidence type="ECO:0000313" key="8">
    <source>
        <dbReference type="Proteomes" id="UP001597560"/>
    </source>
</evidence>
<keyword evidence="4" id="KW-0472">Membrane</keyword>
<evidence type="ECO:0000256" key="4">
    <source>
        <dbReference type="ARBA" id="ARBA00023136"/>
    </source>
</evidence>
<evidence type="ECO:0000256" key="1">
    <source>
        <dbReference type="ARBA" id="ARBA00004442"/>
    </source>
</evidence>
<dbReference type="InterPro" id="IPR011990">
    <property type="entry name" value="TPR-like_helical_dom_sf"/>
</dbReference>
<evidence type="ECO:0000256" key="2">
    <source>
        <dbReference type="ARBA" id="ARBA00006275"/>
    </source>
</evidence>
<evidence type="ECO:0000256" key="5">
    <source>
        <dbReference type="ARBA" id="ARBA00023237"/>
    </source>
</evidence>
<proteinExistence type="inferred from homology"/>
<accession>A0ABW6AY70</accession>
<dbReference type="SUPFAM" id="SSF48452">
    <property type="entry name" value="TPR-like"/>
    <property type="match status" value="1"/>
</dbReference>
<keyword evidence="8" id="KW-1185">Reference proteome</keyword>
<sequence>MNIDMKKNNSICMRLFYYGYGLALIFTLSSCTKDYIDPSRALNEEALSSSQALTDISIGLQRTYSYLRTSNIYNKVTANGFVTNELLLRNEGNIPELQLSTGGSTVDGTNTVLAGLWTSSNKIIYDANLVIQNARKLADKNRASGIIAYTTVLKALSLGDLAMNWEQVPATVGRNASFVDRMEGYRMAISSVDSALLFTETDSISNAFLQDIPAASIDIKNTLYALKARYSLYIGDYEEALSAASQVDLKKVSVFAYDNVSPNPIYTFATSTNNVFQPKDEHLGLPEALYPDPNDQRVLFYIENANPAPPAVRIKGFWFTNESPIPVYLPGEMLLIKAEAYARTSRLDLALIELNKVITKRPNDDVYGLGAAMPGLTGPYSEEELLTLIYKHRCIELFISGLKLEDMRRFNRPQTEMKRNFFPYPFVERDNNANTPADPAF</sequence>
<evidence type="ECO:0000256" key="3">
    <source>
        <dbReference type="ARBA" id="ARBA00022729"/>
    </source>
</evidence>
<evidence type="ECO:0000259" key="6">
    <source>
        <dbReference type="Pfam" id="PF07980"/>
    </source>
</evidence>
<comment type="similarity">
    <text evidence="2">Belongs to the SusD family.</text>
</comment>
<dbReference type="Proteomes" id="UP001597560">
    <property type="component" value="Unassembled WGS sequence"/>
</dbReference>
<organism evidence="7 8">
    <name type="scientific">Olivibacter jilunii</name>
    <dbReference type="NCBI Taxonomy" id="985016"/>
    <lineage>
        <taxon>Bacteria</taxon>
        <taxon>Pseudomonadati</taxon>
        <taxon>Bacteroidota</taxon>
        <taxon>Sphingobacteriia</taxon>
        <taxon>Sphingobacteriales</taxon>
        <taxon>Sphingobacteriaceae</taxon>
        <taxon>Olivibacter</taxon>
    </lineage>
</organism>
<dbReference type="Pfam" id="PF07980">
    <property type="entry name" value="SusD_RagB"/>
    <property type="match status" value="1"/>
</dbReference>
<reference evidence="8" key="1">
    <citation type="journal article" date="2019" name="Int. J. Syst. Evol. Microbiol.">
        <title>The Global Catalogue of Microorganisms (GCM) 10K type strain sequencing project: providing services to taxonomists for standard genome sequencing and annotation.</title>
        <authorList>
            <consortium name="The Broad Institute Genomics Platform"/>
            <consortium name="The Broad Institute Genome Sequencing Center for Infectious Disease"/>
            <person name="Wu L."/>
            <person name="Ma J."/>
        </authorList>
    </citation>
    <scope>NUCLEOTIDE SEQUENCE [LARGE SCALE GENOMIC DNA]</scope>
    <source>
        <strain evidence="8">KCTC 23098</strain>
    </source>
</reference>
<name>A0ABW6AY70_9SPHI</name>
<dbReference type="Gene3D" id="1.25.40.390">
    <property type="match status" value="1"/>
</dbReference>
<feature type="domain" description="RagB/SusD" evidence="6">
    <location>
        <begin position="322"/>
        <end position="424"/>
    </location>
</feature>
<keyword evidence="3" id="KW-0732">Signal</keyword>
<keyword evidence="5" id="KW-0998">Cell outer membrane</keyword>
<dbReference type="InterPro" id="IPR012944">
    <property type="entry name" value="SusD_RagB_dom"/>
</dbReference>
<gene>
    <name evidence="7" type="ORF">ACFS6J_04055</name>
</gene>
<dbReference type="EMBL" id="JBHUPA010000002">
    <property type="protein sequence ID" value="MFD2960944.1"/>
    <property type="molecule type" value="Genomic_DNA"/>
</dbReference>
<dbReference type="RefSeq" id="WP_377609148.1">
    <property type="nucleotide sequence ID" value="NZ_JBHUPA010000002.1"/>
</dbReference>
<protein>
    <submittedName>
        <fullName evidence="7">RagB/SusD family nutrient uptake outer membrane protein</fullName>
    </submittedName>
</protein>
<evidence type="ECO:0000313" key="7">
    <source>
        <dbReference type="EMBL" id="MFD2960944.1"/>
    </source>
</evidence>
<comment type="subcellular location">
    <subcellularLocation>
        <location evidence="1">Cell outer membrane</location>
    </subcellularLocation>
</comment>
<comment type="caution">
    <text evidence="7">The sequence shown here is derived from an EMBL/GenBank/DDBJ whole genome shotgun (WGS) entry which is preliminary data.</text>
</comment>